<dbReference type="PANTHER" id="PTHR11941:SF171">
    <property type="entry name" value="SD19268P"/>
    <property type="match status" value="1"/>
</dbReference>
<proteinExistence type="inferred from homology"/>
<evidence type="ECO:0000313" key="3">
    <source>
        <dbReference type="EMBL" id="KAH3827834.1"/>
    </source>
</evidence>
<comment type="similarity">
    <text evidence="1">Belongs to the enoyl-CoA hydratase/isomerase family.</text>
</comment>
<dbReference type="GO" id="GO:0006635">
    <property type="term" value="P:fatty acid beta-oxidation"/>
    <property type="evidence" value="ECO:0007669"/>
    <property type="project" value="TreeGrafter"/>
</dbReference>
<dbReference type="EMBL" id="JAIWYP010000005">
    <property type="protein sequence ID" value="KAH3827834.1"/>
    <property type="molecule type" value="Genomic_DNA"/>
</dbReference>
<dbReference type="CDD" id="cd06558">
    <property type="entry name" value="crotonase-like"/>
    <property type="match status" value="1"/>
</dbReference>
<reference evidence="3" key="1">
    <citation type="journal article" date="2019" name="bioRxiv">
        <title>The Genome of the Zebra Mussel, Dreissena polymorpha: A Resource for Invasive Species Research.</title>
        <authorList>
            <person name="McCartney M.A."/>
            <person name="Auch B."/>
            <person name="Kono T."/>
            <person name="Mallez S."/>
            <person name="Zhang Y."/>
            <person name="Obille A."/>
            <person name="Becker A."/>
            <person name="Abrahante J.E."/>
            <person name="Garbe J."/>
            <person name="Badalamenti J.P."/>
            <person name="Herman A."/>
            <person name="Mangelson H."/>
            <person name="Liachko I."/>
            <person name="Sullivan S."/>
            <person name="Sone E.D."/>
            <person name="Koren S."/>
            <person name="Silverstein K.A.T."/>
            <person name="Beckman K.B."/>
            <person name="Gohl D.M."/>
        </authorList>
    </citation>
    <scope>NUCLEOTIDE SEQUENCE</scope>
    <source>
        <strain evidence="3">Duluth1</strain>
        <tissue evidence="3">Whole animal</tissue>
    </source>
</reference>
<evidence type="ECO:0008006" key="5">
    <source>
        <dbReference type="Google" id="ProtNLM"/>
    </source>
</evidence>
<keyword evidence="4" id="KW-1185">Reference proteome</keyword>
<dbReference type="PANTHER" id="PTHR11941">
    <property type="entry name" value="ENOYL-COA HYDRATASE-RELATED"/>
    <property type="match status" value="1"/>
</dbReference>
<dbReference type="InterPro" id="IPR014748">
    <property type="entry name" value="Enoyl-CoA_hydra_C"/>
</dbReference>
<evidence type="ECO:0000313" key="4">
    <source>
        <dbReference type="Proteomes" id="UP000828390"/>
    </source>
</evidence>
<protein>
    <recommendedName>
        <fullName evidence="5">Methylglutaconyl-CoA hydratase, mitochondrial</fullName>
    </recommendedName>
</protein>
<dbReference type="InterPro" id="IPR001753">
    <property type="entry name" value="Enoyl-CoA_hydra/iso"/>
</dbReference>
<sequence>MALRLRIISQCLPSPKQFPCSVMPVVKASTQSNSDGEVSMDFKIDGAIAVLALNRPAARNAIGKNLLNMMRSNIERIKFDPNLRALILRSAVPNVFCAGADLKERAQMPEEEVGPFVAGLRQAITEIANFPVPTIVALDGIAVGGGLELALACDIRIASDNASMGLVETKLAIIPGGGGTQRLARLVGPALAKELIFTARVIKGPEAERIGLVNHVVKQIDTGDAAYQRAFELAQEIAPQGPVALKMAKLAINRGSEVDLETGLQFEQACYAQVIPTKDRIEGLTAFKEKRIPVYKGK</sequence>
<comment type="caution">
    <text evidence="3">The sequence shown here is derived from an EMBL/GenBank/DDBJ whole genome shotgun (WGS) entry which is preliminary data.</text>
</comment>
<dbReference type="FunFam" id="3.90.226.10:FF:000009">
    <property type="entry name" value="Carnitinyl-CoA dehydratase"/>
    <property type="match status" value="1"/>
</dbReference>
<reference evidence="3" key="2">
    <citation type="submission" date="2020-11" db="EMBL/GenBank/DDBJ databases">
        <authorList>
            <person name="McCartney M.A."/>
            <person name="Auch B."/>
            <person name="Kono T."/>
            <person name="Mallez S."/>
            <person name="Becker A."/>
            <person name="Gohl D.M."/>
            <person name="Silverstein K.A.T."/>
            <person name="Koren S."/>
            <person name="Bechman K.B."/>
            <person name="Herman A."/>
            <person name="Abrahante J.E."/>
            <person name="Garbe J."/>
        </authorList>
    </citation>
    <scope>NUCLEOTIDE SEQUENCE</scope>
    <source>
        <strain evidence="3">Duluth1</strain>
        <tissue evidence="3">Whole animal</tissue>
    </source>
</reference>
<dbReference type="Proteomes" id="UP000828390">
    <property type="component" value="Unassembled WGS sequence"/>
</dbReference>
<organism evidence="3 4">
    <name type="scientific">Dreissena polymorpha</name>
    <name type="common">Zebra mussel</name>
    <name type="synonym">Mytilus polymorpha</name>
    <dbReference type="NCBI Taxonomy" id="45954"/>
    <lineage>
        <taxon>Eukaryota</taxon>
        <taxon>Metazoa</taxon>
        <taxon>Spiralia</taxon>
        <taxon>Lophotrochozoa</taxon>
        <taxon>Mollusca</taxon>
        <taxon>Bivalvia</taxon>
        <taxon>Autobranchia</taxon>
        <taxon>Heteroconchia</taxon>
        <taxon>Euheterodonta</taxon>
        <taxon>Imparidentia</taxon>
        <taxon>Neoheterodontei</taxon>
        <taxon>Myida</taxon>
        <taxon>Dreissenoidea</taxon>
        <taxon>Dreissenidae</taxon>
        <taxon>Dreissena</taxon>
    </lineage>
</organism>
<dbReference type="GO" id="GO:0004300">
    <property type="term" value="F:enoyl-CoA hydratase activity"/>
    <property type="evidence" value="ECO:0007669"/>
    <property type="project" value="UniProtKB-ARBA"/>
</dbReference>
<dbReference type="Gene3D" id="3.90.226.10">
    <property type="entry name" value="2-enoyl-CoA Hydratase, Chain A, domain 1"/>
    <property type="match status" value="1"/>
</dbReference>
<dbReference type="FunFam" id="1.10.12.10:FF:000001">
    <property type="entry name" value="Probable enoyl-CoA hydratase, mitochondrial"/>
    <property type="match status" value="1"/>
</dbReference>
<dbReference type="SUPFAM" id="SSF52096">
    <property type="entry name" value="ClpP/crotonase"/>
    <property type="match status" value="1"/>
</dbReference>
<keyword evidence="2" id="KW-0456">Lyase</keyword>
<dbReference type="AlphaFoldDB" id="A0A9D4H6G6"/>
<name>A0A9D4H6G6_DREPO</name>
<dbReference type="Pfam" id="PF00378">
    <property type="entry name" value="ECH_1"/>
    <property type="match status" value="1"/>
</dbReference>
<dbReference type="OrthoDB" id="410701at2759"/>
<dbReference type="InterPro" id="IPR029045">
    <property type="entry name" value="ClpP/crotonase-like_dom_sf"/>
</dbReference>
<evidence type="ECO:0000256" key="1">
    <source>
        <dbReference type="ARBA" id="ARBA00005254"/>
    </source>
</evidence>
<dbReference type="GO" id="GO:0005739">
    <property type="term" value="C:mitochondrion"/>
    <property type="evidence" value="ECO:0007669"/>
    <property type="project" value="TreeGrafter"/>
</dbReference>
<evidence type="ECO:0000256" key="2">
    <source>
        <dbReference type="ARBA" id="ARBA00023239"/>
    </source>
</evidence>
<gene>
    <name evidence="3" type="ORF">DPMN_129777</name>
</gene>
<accession>A0A9D4H6G6</accession>
<dbReference type="Gene3D" id="1.10.12.10">
    <property type="entry name" value="Lyase 2-enoyl-coa Hydratase, Chain A, domain 2"/>
    <property type="match status" value="1"/>
</dbReference>